<dbReference type="InterPro" id="IPR009003">
    <property type="entry name" value="Peptidase_S1_PA"/>
</dbReference>
<dbReference type="KEGG" id="aly:9326010"/>
<reference evidence="3" key="1">
    <citation type="journal article" date="2011" name="Nat. Genet.">
        <title>The Arabidopsis lyrata genome sequence and the basis of rapid genome size change.</title>
        <authorList>
            <person name="Hu T.T."/>
            <person name="Pattyn P."/>
            <person name="Bakker E.G."/>
            <person name="Cao J."/>
            <person name="Cheng J.-F."/>
            <person name="Clark R.M."/>
            <person name="Fahlgren N."/>
            <person name="Fawcett J.A."/>
            <person name="Grimwood J."/>
            <person name="Gundlach H."/>
            <person name="Haberer G."/>
            <person name="Hollister J.D."/>
            <person name="Ossowski S."/>
            <person name="Ottilar R.P."/>
            <person name="Salamov A.A."/>
            <person name="Schneeberger K."/>
            <person name="Spannagl M."/>
            <person name="Wang X."/>
            <person name="Yang L."/>
            <person name="Nasrallah M.E."/>
            <person name="Bergelson J."/>
            <person name="Carrington J.C."/>
            <person name="Gaut B.S."/>
            <person name="Schmutz J."/>
            <person name="Mayer K.F.X."/>
            <person name="Van de Peer Y."/>
            <person name="Grigoriev I.V."/>
            <person name="Nordborg M."/>
            <person name="Weigel D."/>
            <person name="Guo Y.-L."/>
        </authorList>
    </citation>
    <scope>NUCLEOTIDE SEQUENCE [LARGE SCALE GENOMIC DNA]</scope>
    <source>
        <strain evidence="3">cv. MN47</strain>
    </source>
</reference>
<dbReference type="Pfam" id="PF13365">
    <property type="entry name" value="Trypsin_2"/>
    <property type="match status" value="1"/>
</dbReference>
<evidence type="ECO:0000313" key="2">
    <source>
        <dbReference type="EMBL" id="EFH66206.1"/>
    </source>
</evidence>
<protein>
    <recommendedName>
        <fullName evidence="4">Trypsin family protein</fullName>
    </recommendedName>
</protein>
<dbReference type="GO" id="GO:0004252">
    <property type="term" value="F:serine-type endopeptidase activity"/>
    <property type="evidence" value="ECO:0007669"/>
    <property type="project" value="InterPro"/>
</dbReference>
<dbReference type="AlphaFoldDB" id="D7KP91"/>
<dbReference type="STRING" id="81972.D7KP91"/>
<organism evidence="3">
    <name type="scientific">Arabidopsis lyrata subsp. lyrata</name>
    <name type="common">Lyre-leaved rock-cress</name>
    <dbReference type="NCBI Taxonomy" id="81972"/>
    <lineage>
        <taxon>Eukaryota</taxon>
        <taxon>Viridiplantae</taxon>
        <taxon>Streptophyta</taxon>
        <taxon>Embryophyta</taxon>
        <taxon>Tracheophyta</taxon>
        <taxon>Spermatophyta</taxon>
        <taxon>Magnoliopsida</taxon>
        <taxon>eudicotyledons</taxon>
        <taxon>Gunneridae</taxon>
        <taxon>Pentapetalae</taxon>
        <taxon>rosids</taxon>
        <taxon>malvids</taxon>
        <taxon>Brassicales</taxon>
        <taxon>Brassicaceae</taxon>
        <taxon>Camelineae</taxon>
        <taxon>Arabidopsis</taxon>
    </lineage>
</organism>
<accession>D7KP91</accession>
<proteinExistence type="inferred from homology"/>
<dbReference type="PANTHER" id="PTHR22939">
    <property type="entry name" value="SERINE PROTEASE FAMILY S1C HTRA-RELATED"/>
    <property type="match status" value="1"/>
</dbReference>
<evidence type="ECO:0008006" key="4">
    <source>
        <dbReference type="Google" id="ProtNLM"/>
    </source>
</evidence>
<dbReference type="OrthoDB" id="4217619at2759"/>
<dbReference type="PANTHER" id="PTHR22939:SF129">
    <property type="entry name" value="SERINE PROTEASE HTRA2, MITOCHONDRIAL"/>
    <property type="match status" value="1"/>
</dbReference>
<dbReference type="HOGENOM" id="CLU_746697_0_0_1"/>
<dbReference type="InterPro" id="IPR001940">
    <property type="entry name" value="Peptidase_S1C"/>
</dbReference>
<dbReference type="Proteomes" id="UP000008694">
    <property type="component" value="Unassembled WGS sequence"/>
</dbReference>
<name>D7KP91_ARALL</name>
<keyword evidence="3" id="KW-1185">Reference proteome</keyword>
<evidence type="ECO:0000313" key="3">
    <source>
        <dbReference type="Proteomes" id="UP000008694"/>
    </source>
</evidence>
<dbReference type="eggNOG" id="KOG1320">
    <property type="taxonomic scope" value="Eukaryota"/>
</dbReference>
<dbReference type="EMBL" id="GL348713">
    <property type="protein sequence ID" value="EFH66206.1"/>
    <property type="molecule type" value="Genomic_DNA"/>
</dbReference>
<sequence length="384" mass="42111">MMMNFRRIAAGSLHLLQKSATRPALFPKPSDSGVIARLRWTTRALSTTESAETAAAASVFSSKDNLMSRVNRLHKEGKDELALHLFDSMDANKVEFTPSEFAFHIEILAKVKGLAAAKAYFKKADPDFNDGDIHAKNWPAYATLLRLTSEELDQLANHLHPLRNSYSRMAELVSPSVVSIITRNYSEEKGARNMFGSGFFIDNTTILTCSHIVVNSQRLTDESYLNSRQELKVVLHDGTELDGTLVRYDSVQDVAMVRVDTSGLPDGSYSPVKLGFPNRVRQGDWIGCFGAPLQLPNTITFGVVSAIRTAEELDMGDRKGQFFQMDCTTYEGSCGGPIVSLDGSVIGMTCLSFGDPNGPTQDSVEQEHGMAVSIDSVLCVLELV</sequence>
<evidence type="ECO:0000256" key="1">
    <source>
        <dbReference type="ARBA" id="ARBA00010541"/>
    </source>
</evidence>
<dbReference type="GO" id="GO:0006508">
    <property type="term" value="P:proteolysis"/>
    <property type="evidence" value="ECO:0007669"/>
    <property type="project" value="InterPro"/>
</dbReference>
<dbReference type="SUPFAM" id="SSF50494">
    <property type="entry name" value="Trypsin-like serine proteases"/>
    <property type="match status" value="1"/>
</dbReference>
<gene>
    <name evidence="2" type="ORF">ARALYDRAFT_888591</name>
</gene>
<dbReference type="PRINTS" id="PR00834">
    <property type="entry name" value="PROTEASES2C"/>
</dbReference>
<dbReference type="Gene3D" id="2.40.10.120">
    <property type="match status" value="1"/>
</dbReference>
<dbReference type="Gramene" id="scaffold_101385.1">
    <property type="protein sequence ID" value="scaffold_101385.1"/>
    <property type="gene ID" value="scaffold_101385.1"/>
</dbReference>
<comment type="similarity">
    <text evidence="1">Belongs to the peptidase S1C family.</text>
</comment>